<dbReference type="Proteomes" id="UP000194280">
    <property type="component" value="Unassembled WGS sequence"/>
</dbReference>
<evidence type="ECO:0000259" key="8">
    <source>
        <dbReference type="PROSITE" id="PS52002"/>
    </source>
</evidence>
<evidence type="ECO:0000256" key="4">
    <source>
        <dbReference type="ARBA" id="ARBA00022664"/>
    </source>
</evidence>
<dbReference type="InParanoid" id="A0A1Z5ST31"/>
<dbReference type="AlphaFoldDB" id="A0A1Z5ST31"/>
<dbReference type="Pfam" id="PF10199">
    <property type="entry name" value="Adaptin_binding"/>
    <property type="match status" value="1"/>
</dbReference>
<keyword evidence="6" id="KW-0539">Nucleus</keyword>
<name>A0A1Z5ST31_HORWE</name>
<dbReference type="GO" id="GO:0005829">
    <property type="term" value="C:cytosol"/>
    <property type="evidence" value="ECO:0007669"/>
    <property type="project" value="UniProtKB-SubCell"/>
</dbReference>
<comment type="subcellular location">
    <subcellularLocation>
        <location evidence="2">Cytoplasm</location>
        <location evidence="2">Cytosol</location>
    </subcellularLocation>
    <subcellularLocation>
        <location evidence="1">Nucleus</location>
    </subcellularLocation>
</comment>
<dbReference type="Pfam" id="PF01423">
    <property type="entry name" value="LSM"/>
    <property type="match status" value="1"/>
</dbReference>
<dbReference type="PANTHER" id="PTHR28043">
    <property type="entry name" value="INCREASED RECOMBINATION CENTERS PROTEIN 6"/>
    <property type="match status" value="1"/>
</dbReference>
<keyword evidence="10" id="KW-1185">Reference proteome</keyword>
<comment type="caution">
    <text evidence="9">The sequence shown here is derived from an EMBL/GenBank/DDBJ whole genome shotgun (WGS) entry which is preliminary data.</text>
</comment>
<evidence type="ECO:0000256" key="1">
    <source>
        <dbReference type="ARBA" id="ARBA00004123"/>
    </source>
</evidence>
<dbReference type="GO" id="GO:0003723">
    <property type="term" value="F:RNA binding"/>
    <property type="evidence" value="ECO:0007669"/>
    <property type="project" value="InterPro"/>
</dbReference>
<evidence type="ECO:0000256" key="3">
    <source>
        <dbReference type="ARBA" id="ARBA00008146"/>
    </source>
</evidence>
<dbReference type="GO" id="GO:0005681">
    <property type="term" value="C:spliceosomal complex"/>
    <property type="evidence" value="ECO:0007669"/>
    <property type="project" value="InterPro"/>
</dbReference>
<evidence type="ECO:0000313" key="9">
    <source>
        <dbReference type="EMBL" id="OTA23974.1"/>
    </source>
</evidence>
<dbReference type="Gene3D" id="2.30.30.100">
    <property type="match status" value="1"/>
</dbReference>
<evidence type="ECO:0000313" key="10">
    <source>
        <dbReference type="Proteomes" id="UP000194280"/>
    </source>
</evidence>
<dbReference type="SMART" id="SM00651">
    <property type="entry name" value="Sm"/>
    <property type="match status" value="1"/>
</dbReference>
<keyword evidence="5" id="KW-0508">mRNA splicing</keyword>
<dbReference type="VEuPathDB" id="FungiDB:BTJ68_12074"/>
<dbReference type="Gene3D" id="3.40.50.11960">
    <property type="match status" value="1"/>
</dbReference>
<dbReference type="EMBL" id="MUNK01000266">
    <property type="protein sequence ID" value="OTA23974.1"/>
    <property type="molecule type" value="Genomic_DNA"/>
</dbReference>
<feature type="domain" description="Sm" evidence="8">
    <location>
        <begin position="7"/>
        <end position="79"/>
    </location>
</feature>
<gene>
    <name evidence="9" type="ORF">BTJ68_12074</name>
</gene>
<dbReference type="GO" id="GO:0000387">
    <property type="term" value="P:spliceosomal snRNP assembly"/>
    <property type="evidence" value="ECO:0007669"/>
    <property type="project" value="InterPro"/>
</dbReference>
<dbReference type="InterPro" id="IPR047575">
    <property type="entry name" value="Sm"/>
</dbReference>
<dbReference type="CDD" id="cd01721">
    <property type="entry name" value="Sm_D3"/>
    <property type="match status" value="1"/>
</dbReference>
<evidence type="ECO:0000256" key="7">
    <source>
        <dbReference type="ARBA" id="ARBA00023274"/>
    </source>
</evidence>
<dbReference type="STRING" id="1157616.A0A1Z5ST31"/>
<evidence type="ECO:0000256" key="2">
    <source>
        <dbReference type="ARBA" id="ARBA00004514"/>
    </source>
</evidence>
<dbReference type="InterPro" id="IPR034099">
    <property type="entry name" value="SmD3"/>
</dbReference>
<dbReference type="GO" id="GO:0016192">
    <property type="term" value="P:vesicle-mediated transport"/>
    <property type="evidence" value="ECO:0007669"/>
    <property type="project" value="InterPro"/>
</dbReference>
<dbReference type="GO" id="GO:0030674">
    <property type="term" value="F:protein-macromolecule adaptor activity"/>
    <property type="evidence" value="ECO:0007669"/>
    <property type="project" value="TreeGrafter"/>
</dbReference>
<dbReference type="GO" id="GO:0005685">
    <property type="term" value="C:U1 snRNP"/>
    <property type="evidence" value="ECO:0007669"/>
    <property type="project" value="UniProtKB-ARBA"/>
</dbReference>
<protein>
    <recommendedName>
        <fullName evidence="8">Sm domain-containing protein</fullName>
    </recommendedName>
</protein>
<keyword evidence="4" id="KW-0507">mRNA processing</keyword>
<comment type="similarity">
    <text evidence="3">Belongs to the snRNP core protein family.</text>
</comment>
<dbReference type="InterPro" id="IPR010920">
    <property type="entry name" value="LSM_dom_sf"/>
</dbReference>
<dbReference type="FunFam" id="2.30.30.100:FF:000002">
    <property type="entry name" value="Small nuclear ribonucleoprotein Sm D3"/>
    <property type="match status" value="1"/>
</dbReference>
<evidence type="ECO:0000256" key="6">
    <source>
        <dbReference type="ARBA" id="ARBA00023242"/>
    </source>
</evidence>
<organism evidence="9 10">
    <name type="scientific">Hortaea werneckii EXF-2000</name>
    <dbReference type="NCBI Taxonomy" id="1157616"/>
    <lineage>
        <taxon>Eukaryota</taxon>
        <taxon>Fungi</taxon>
        <taxon>Dikarya</taxon>
        <taxon>Ascomycota</taxon>
        <taxon>Pezizomycotina</taxon>
        <taxon>Dothideomycetes</taxon>
        <taxon>Dothideomycetidae</taxon>
        <taxon>Mycosphaerellales</taxon>
        <taxon>Teratosphaeriaceae</taxon>
        <taxon>Hortaea</taxon>
    </lineage>
</organism>
<reference evidence="9 10" key="1">
    <citation type="submission" date="2017-01" db="EMBL/GenBank/DDBJ databases">
        <title>The recent genome duplication of the halophilic yeast Hortaea werneckii: insights from long-read sequencing.</title>
        <authorList>
            <person name="Sinha S."/>
            <person name="Flibotte S."/>
            <person name="Neira M."/>
            <person name="Lenassi M."/>
            <person name="Gostincar C."/>
            <person name="Stajich J.E."/>
            <person name="Nislow C.E."/>
        </authorList>
    </citation>
    <scope>NUCLEOTIDE SEQUENCE [LARGE SCALE GENOMIC DNA]</scope>
    <source>
        <strain evidence="9 10">EXF-2000</strain>
    </source>
</reference>
<proteinExistence type="inferred from homology"/>
<dbReference type="SUPFAM" id="SSF50182">
    <property type="entry name" value="Sm-like ribonucleoproteins"/>
    <property type="match status" value="1"/>
</dbReference>
<dbReference type="InterPro" id="IPR001163">
    <property type="entry name" value="Sm_dom_euk/arc"/>
</dbReference>
<dbReference type="PROSITE" id="PS52002">
    <property type="entry name" value="SM"/>
    <property type="match status" value="1"/>
</dbReference>
<accession>A0A1Z5ST31</accession>
<keyword evidence="7" id="KW-0687">Ribonucleoprotein</keyword>
<sequence length="389" mass="43065">MTSTIGIPIKLLNEATGHQVTVEIDSGQTYRGKLVEAEDNMNCQLENINVTQRDGRVTHLDRVYIRGSTPSTTSPSAKMDIKHSRRILCLGPPNSKVLDVIGDLTGSAPSPHENGSTAGLTHEWEIKNAYYSARVPIWVDEISNVAEWKDEFLKPEAKEVVEAVGAWVYCFPKSANTYAQEGIEGVMKAIQEVVEKHTEDLGMESLLLAVAVPEPGEVSHPAGAEPSHDDWEDLCLPYGFEYIDYAAKGKNEYGENTGFERLKEALEANDWSAPDPEADDIGLNDLGLDDDDDDEETLAGMGRREEAEMTAELFGMKTALMQEEEEEEGHGFEPDAEDFMMPKQQAAEVENLDRMMGRLMAVKEQSADLPEGQRKRMAAQAVRQLMNDG</sequence>
<evidence type="ECO:0000256" key="5">
    <source>
        <dbReference type="ARBA" id="ARBA00023187"/>
    </source>
</evidence>
<dbReference type="OrthoDB" id="10261384at2759"/>
<dbReference type="InterPro" id="IPR034627">
    <property type="entry name" value="Irc6"/>
</dbReference>
<dbReference type="PANTHER" id="PTHR28043:SF1">
    <property type="entry name" value="INCREASED RECOMBINATION CENTERS PROTEIN 6"/>
    <property type="match status" value="1"/>
</dbReference>